<sequence length="229" mass="23503">MPDAVQNTASVIASALAGGGNHLSAPDLAGSVALSAHDPLLVACVRVLGADALAPALLYGVAAAPADVALAETARDAYPPPPEATAASAWSHWGLAEALRTLTGRGVRETQPDADWVAGEPWPRLAHRMAQLAPLAVPGVESALATGAAKRPVDLGRGFVRAVRRRDWLQAAGLGRWLALVPGVPTTLGLDAGLDFVHHMGAAADARVALHVRAAQLMRVTAPVRRAPA</sequence>
<gene>
    <name evidence="1" type="ORF">IF129_15580</name>
</gene>
<reference evidence="1" key="1">
    <citation type="submission" date="2020-09" db="EMBL/GenBank/DDBJ databases">
        <title>Secondary metabolite and genome analysis of marine Streptomyces chumphonensis KK1-2T.</title>
        <authorList>
            <person name="Phongsopitanun W."/>
            <person name="Kanchanasin P."/>
            <person name="Pittayakhajonwut P."/>
            <person name="Suwanborirux K."/>
            <person name="Tanasupawat S."/>
        </authorList>
    </citation>
    <scope>NUCLEOTIDE SEQUENCE</scope>
    <source>
        <strain evidence="1">KK1-2</strain>
    </source>
</reference>
<keyword evidence="2" id="KW-1185">Reference proteome</keyword>
<protein>
    <submittedName>
        <fullName evidence="1">Uncharacterized protein</fullName>
    </submittedName>
</protein>
<evidence type="ECO:0000313" key="1">
    <source>
        <dbReference type="EMBL" id="MBD3932966.1"/>
    </source>
</evidence>
<name>A0A927F0H8_9ACTN</name>
<accession>A0A927F0H8</accession>
<dbReference type="AlphaFoldDB" id="A0A927F0H8"/>
<organism evidence="1 2">
    <name type="scientific">Streptomyces chumphonensis</name>
    <dbReference type="NCBI Taxonomy" id="1214925"/>
    <lineage>
        <taxon>Bacteria</taxon>
        <taxon>Bacillati</taxon>
        <taxon>Actinomycetota</taxon>
        <taxon>Actinomycetes</taxon>
        <taxon>Kitasatosporales</taxon>
        <taxon>Streptomycetaceae</taxon>
        <taxon>Streptomyces</taxon>
    </lineage>
</organism>
<comment type="caution">
    <text evidence="1">The sequence shown here is derived from an EMBL/GenBank/DDBJ whole genome shotgun (WGS) entry which is preliminary data.</text>
</comment>
<evidence type="ECO:0000313" key="2">
    <source>
        <dbReference type="Proteomes" id="UP000632289"/>
    </source>
</evidence>
<dbReference type="EMBL" id="JACXYU010000007">
    <property type="protein sequence ID" value="MBD3932966.1"/>
    <property type="molecule type" value="Genomic_DNA"/>
</dbReference>
<dbReference type="Proteomes" id="UP000632289">
    <property type="component" value="Unassembled WGS sequence"/>
</dbReference>
<proteinExistence type="predicted"/>